<evidence type="ECO:0000313" key="3">
    <source>
        <dbReference type="Proteomes" id="UP000242949"/>
    </source>
</evidence>
<reference evidence="3" key="1">
    <citation type="submission" date="2016-09" db="EMBL/GenBank/DDBJ databases">
        <authorList>
            <person name="Varghese N."/>
            <person name="Submissions S."/>
        </authorList>
    </citation>
    <scope>NUCLEOTIDE SEQUENCE [LARGE SCALE GENOMIC DNA]</scope>
    <source>
        <strain evidence="3">S5</strain>
    </source>
</reference>
<sequence>MFDKLYQQLLILGIDPFLLDLIYLSCLWLVIFIVIYVVQMWLIKKRLFLLLSLSLCIPIAYIVMVILFERDIVKDVLFYSISLSFFVLMISILYRKVFLRIQAKQKA</sequence>
<dbReference type="STRING" id="1612202.SAMN05421734_10235"/>
<dbReference type="AlphaFoldDB" id="A0A1G6GYB6"/>
<name>A0A1G6GYB6_9BACI</name>
<dbReference type="Proteomes" id="UP000242949">
    <property type="component" value="Unassembled WGS sequence"/>
</dbReference>
<feature type="transmembrane region" description="Helical" evidence="1">
    <location>
        <begin position="20"/>
        <end position="38"/>
    </location>
</feature>
<gene>
    <name evidence="2" type="ORF">SAMN05421734_10235</name>
</gene>
<keyword evidence="1" id="KW-0472">Membrane</keyword>
<proteinExistence type="predicted"/>
<accession>A0A1G6GYB6</accession>
<keyword evidence="1" id="KW-1133">Transmembrane helix</keyword>
<feature type="transmembrane region" description="Helical" evidence="1">
    <location>
        <begin position="47"/>
        <end position="70"/>
    </location>
</feature>
<protein>
    <submittedName>
        <fullName evidence="2">Uncharacterized protein</fullName>
    </submittedName>
</protein>
<dbReference type="RefSeq" id="WP_090792660.1">
    <property type="nucleotide sequence ID" value="NZ_FMYI01000002.1"/>
</dbReference>
<organism evidence="2 3">
    <name type="scientific">Pelagirhabdus alkalitolerans</name>
    <dbReference type="NCBI Taxonomy" id="1612202"/>
    <lineage>
        <taxon>Bacteria</taxon>
        <taxon>Bacillati</taxon>
        <taxon>Bacillota</taxon>
        <taxon>Bacilli</taxon>
        <taxon>Bacillales</taxon>
        <taxon>Bacillaceae</taxon>
        <taxon>Pelagirhabdus</taxon>
    </lineage>
</organism>
<feature type="transmembrane region" description="Helical" evidence="1">
    <location>
        <begin position="76"/>
        <end position="94"/>
    </location>
</feature>
<keyword evidence="3" id="KW-1185">Reference proteome</keyword>
<evidence type="ECO:0000256" key="1">
    <source>
        <dbReference type="SAM" id="Phobius"/>
    </source>
</evidence>
<evidence type="ECO:0000313" key="2">
    <source>
        <dbReference type="EMBL" id="SDB87037.1"/>
    </source>
</evidence>
<keyword evidence="1" id="KW-0812">Transmembrane</keyword>
<dbReference type="EMBL" id="FMYI01000002">
    <property type="protein sequence ID" value="SDB87037.1"/>
    <property type="molecule type" value="Genomic_DNA"/>
</dbReference>